<dbReference type="GO" id="GO:0055052">
    <property type="term" value="C:ATP-binding cassette (ABC) transporter complex, substrate-binding subunit-containing"/>
    <property type="evidence" value="ECO:0007669"/>
    <property type="project" value="TreeGrafter"/>
</dbReference>
<keyword evidence="4" id="KW-0574">Periplasm</keyword>
<dbReference type="GO" id="GO:0015768">
    <property type="term" value="P:maltose transport"/>
    <property type="evidence" value="ECO:0007669"/>
    <property type="project" value="TreeGrafter"/>
</dbReference>
<organism evidence="6 7">
    <name type="scientific">Methylobacterium frigidaeris</name>
    <dbReference type="NCBI Taxonomy" id="2038277"/>
    <lineage>
        <taxon>Bacteria</taxon>
        <taxon>Pseudomonadati</taxon>
        <taxon>Pseudomonadota</taxon>
        <taxon>Alphaproteobacteria</taxon>
        <taxon>Hyphomicrobiales</taxon>
        <taxon>Methylobacteriaceae</taxon>
        <taxon>Methylobacterium</taxon>
    </lineage>
</organism>
<keyword evidence="2" id="KW-0813">Transport</keyword>
<protein>
    <submittedName>
        <fullName evidence="6">Cyclodextrin-binding protein</fullName>
    </submittedName>
</protein>
<dbReference type="PANTHER" id="PTHR30061">
    <property type="entry name" value="MALTOSE-BINDING PERIPLASMIC PROTEIN"/>
    <property type="match status" value="1"/>
</dbReference>
<dbReference type="Proteomes" id="UP001055286">
    <property type="component" value="Unassembled WGS sequence"/>
</dbReference>
<feature type="signal peptide" evidence="5">
    <location>
        <begin position="1"/>
        <end position="28"/>
    </location>
</feature>
<dbReference type="CDD" id="cd13585">
    <property type="entry name" value="PBP2_TMBP_like"/>
    <property type="match status" value="1"/>
</dbReference>
<sequence>MRHPRTLTRRHALGVAAGALAAPVVARAAAPVTLTYSDWHLAEPVWGRSLAEAFARFESENPDVKIRPEPVAYGQRDVRYATAFRGGRGPDVFALDSNPVKQFIREGWLLDLTPFLEKEGGAAAWASQFYEPTIKVVGEKGGVFGAPQTYVPIVLFYNKPMLESVGVANAPGTWEAFRDAAKRLTGPSKPGGPVDRWGTTMVLGQGGFDLRFPVVLRGFGGDILSPDYTRSRLDEPAAREAFGYVVGLINDDKVMPPGVLQVDANAARQFLATRRIGMAFEAAWAYPITAEMNKDLDAWNTLQVAPVPMKQAGANHIRTTLNMKSLHINPKTPNAEAAWRLVRFLTDRQRAEKWYLDNNLLSPRRAINAEFPRIQESASARLMTQELDHAAFMPLIPQWPEINETFRQSLHAAVTRTKTPDQALADAHRQVETILQRKT</sequence>
<dbReference type="AlphaFoldDB" id="A0AA37HH89"/>
<evidence type="ECO:0000256" key="2">
    <source>
        <dbReference type="ARBA" id="ARBA00022448"/>
    </source>
</evidence>
<dbReference type="InterPro" id="IPR006059">
    <property type="entry name" value="SBP"/>
</dbReference>
<name>A0AA37HH89_9HYPH</name>
<dbReference type="GO" id="GO:0042956">
    <property type="term" value="P:maltodextrin transmembrane transport"/>
    <property type="evidence" value="ECO:0007669"/>
    <property type="project" value="TreeGrafter"/>
</dbReference>
<dbReference type="EMBL" id="BPQJ01000046">
    <property type="protein sequence ID" value="GJD65743.1"/>
    <property type="molecule type" value="Genomic_DNA"/>
</dbReference>
<dbReference type="Gene3D" id="3.40.190.10">
    <property type="entry name" value="Periplasmic binding protein-like II"/>
    <property type="match status" value="2"/>
</dbReference>
<reference evidence="6" key="1">
    <citation type="journal article" date="2016" name="Front. Microbiol.">
        <title>Genome Sequence of the Piezophilic, Mesophilic Sulfate-Reducing Bacterium Desulfovibrio indicus J2T.</title>
        <authorList>
            <person name="Cao J."/>
            <person name="Maignien L."/>
            <person name="Shao Z."/>
            <person name="Alain K."/>
            <person name="Jebbar M."/>
        </authorList>
    </citation>
    <scope>NUCLEOTIDE SEQUENCE</scope>
    <source>
        <strain evidence="6">JCM 32048</strain>
    </source>
</reference>
<evidence type="ECO:0000256" key="1">
    <source>
        <dbReference type="ARBA" id="ARBA00008520"/>
    </source>
</evidence>
<dbReference type="Pfam" id="PF01547">
    <property type="entry name" value="SBP_bac_1"/>
    <property type="match status" value="1"/>
</dbReference>
<evidence type="ECO:0000256" key="5">
    <source>
        <dbReference type="SAM" id="SignalP"/>
    </source>
</evidence>
<accession>A0AA37HH89</accession>
<keyword evidence="3 5" id="KW-0732">Signal</keyword>
<dbReference type="RefSeq" id="WP_238193108.1">
    <property type="nucleotide sequence ID" value="NZ_BPQJ01000046.1"/>
</dbReference>
<dbReference type="PANTHER" id="PTHR30061:SF50">
    <property type="entry name" value="MALTOSE_MALTODEXTRIN-BINDING PERIPLASMIC PROTEIN"/>
    <property type="match status" value="1"/>
</dbReference>
<evidence type="ECO:0000256" key="4">
    <source>
        <dbReference type="ARBA" id="ARBA00022764"/>
    </source>
</evidence>
<dbReference type="SUPFAM" id="SSF53850">
    <property type="entry name" value="Periplasmic binding protein-like II"/>
    <property type="match status" value="1"/>
</dbReference>
<dbReference type="GO" id="GO:1901982">
    <property type="term" value="F:maltose binding"/>
    <property type="evidence" value="ECO:0007669"/>
    <property type="project" value="TreeGrafter"/>
</dbReference>
<evidence type="ECO:0000313" key="7">
    <source>
        <dbReference type="Proteomes" id="UP001055286"/>
    </source>
</evidence>
<dbReference type="PROSITE" id="PS51318">
    <property type="entry name" value="TAT"/>
    <property type="match status" value="1"/>
</dbReference>
<evidence type="ECO:0000256" key="3">
    <source>
        <dbReference type="ARBA" id="ARBA00022729"/>
    </source>
</evidence>
<comment type="caution">
    <text evidence="6">The sequence shown here is derived from an EMBL/GenBank/DDBJ whole genome shotgun (WGS) entry which is preliminary data.</text>
</comment>
<keyword evidence="7" id="KW-1185">Reference proteome</keyword>
<comment type="similarity">
    <text evidence="1">Belongs to the bacterial solute-binding protein 1 family.</text>
</comment>
<proteinExistence type="inferred from homology"/>
<reference evidence="6" key="2">
    <citation type="submission" date="2021-08" db="EMBL/GenBank/DDBJ databases">
        <authorList>
            <person name="Tani A."/>
            <person name="Ola A."/>
            <person name="Ogura Y."/>
            <person name="Katsura K."/>
            <person name="Hayashi T."/>
        </authorList>
    </citation>
    <scope>NUCLEOTIDE SEQUENCE</scope>
    <source>
        <strain evidence="6">JCM 32048</strain>
    </source>
</reference>
<evidence type="ECO:0000313" key="6">
    <source>
        <dbReference type="EMBL" id="GJD65743.1"/>
    </source>
</evidence>
<gene>
    <name evidence="6" type="primary">cycB</name>
    <name evidence="6" type="ORF">MPEAHAMD_5938</name>
</gene>
<feature type="chain" id="PRO_5041396275" evidence="5">
    <location>
        <begin position="29"/>
        <end position="439"/>
    </location>
</feature>
<dbReference type="InterPro" id="IPR006311">
    <property type="entry name" value="TAT_signal"/>
</dbReference>